<proteinExistence type="predicted"/>
<evidence type="ECO:0000313" key="2">
    <source>
        <dbReference type="Proteomes" id="UP000250321"/>
    </source>
</evidence>
<protein>
    <submittedName>
        <fullName evidence="1">Uncharacterized protein</fullName>
    </submittedName>
</protein>
<dbReference type="Proteomes" id="UP000250321">
    <property type="component" value="Unassembled WGS sequence"/>
</dbReference>
<reference evidence="1 2" key="1">
    <citation type="submission" date="2018-02" db="EMBL/GenBank/DDBJ databases">
        <title>Draft genome of wild Prunus yedoensis var. nudiflora.</title>
        <authorList>
            <person name="Baek S."/>
            <person name="Kim J.-H."/>
            <person name="Choi K."/>
            <person name="Kim G.-B."/>
            <person name="Cho A."/>
            <person name="Jang H."/>
            <person name="Shin C.-H."/>
            <person name="Yu H.-J."/>
            <person name="Mun J.-H."/>
        </authorList>
    </citation>
    <scope>NUCLEOTIDE SEQUENCE [LARGE SCALE GENOMIC DNA]</scope>
    <source>
        <strain evidence="2">cv. Jeju island</strain>
        <tissue evidence="1">Leaf</tissue>
    </source>
</reference>
<sequence>MVDVGTVQSCSMQDEIRGEETGLHCKGFACCLMLGRERRKLMKLLFQRKLKARPSFDVDTCGLKERGCSHQPQQCCTSSRVVFASLRGAFTNATTANEAVKLRSRLLPHRRDNP</sequence>
<accession>A0A314ZPW7</accession>
<organism evidence="1 2">
    <name type="scientific">Prunus yedoensis var. nudiflora</name>
    <dbReference type="NCBI Taxonomy" id="2094558"/>
    <lineage>
        <taxon>Eukaryota</taxon>
        <taxon>Viridiplantae</taxon>
        <taxon>Streptophyta</taxon>
        <taxon>Embryophyta</taxon>
        <taxon>Tracheophyta</taxon>
        <taxon>Spermatophyta</taxon>
        <taxon>Magnoliopsida</taxon>
        <taxon>eudicotyledons</taxon>
        <taxon>Gunneridae</taxon>
        <taxon>Pentapetalae</taxon>
        <taxon>rosids</taxon>
        <taxon>fabids</taxon>
        <taxon>Rosales</taxon>
        <taxon>Rosaceae</taxon>
        <taxon>Amygdaloideae</taxon>
        <taxon>Amygdaleae</taxon>
        <taxon>Prunus</taxon>
    </lineage>
</organism>
<gene>
    <name evidence="1" type="ORF">Pyn_06301</name>
</gene>
<dbReference type="AlphaFoldDB" id="A0A314ZPW7"/>
<comment type="caution">
    <text evidence="1">The sequence shown here is derived from an EMBL/GenBank/DDBJ whole genome shotgun (WGS) entry which is preliminary data.</text>
</comment>
<dbReference type="EMBL" id="PJQY01001283">
    <property type="protein sequence ID" value="PQQ04036.1"/>
    <property type="molecule type" value="Genomic_DNA"/>
</dbReference>
<name>A0A314ZPW7_PRUYE</name>
<evidence type="ECO:0000313" key="1">
    <source>
        <dbReference type="EMBL" id="PQQ04036.1"/>
    </source>
</evidence>
<keyword evidence="2" id="KW-1185">Reference proteome</keyword>